<dbReference type="InterPro" id="IPR018246">
    <property type="entry name" value="AP_endonuc_F2_Zn_BS"/>
</dbReference>
<reference evidence="11 12" key="1">
    <citation type="journal article" date="2016" name="BMC Genomics">
        <title>Comparative genomic and transcriptomic analyses of the Fuzhuan brick tea-fermentation fungus Aspergillus cristatus.</title>
        <authorList>
            <person name="Ge Y."/>
            <person name="Wang Y."/>
            <person name="Liu Y."/>
            <person name="Tan Y."/>
            <person name="Ren X."/>
            <person name="Zhang X."/>
            <person name="Hyde K.D."/>
            <person name="Liu Y."/>
            <person name="Liu Z."/>
        </authorList>
    </citation>
    <scope>NUCLEOTIDE SEQUENCE [LARGE SCALE GENOMIC DNA]</scope>
    <source>
        <strain evidence="11 12">GZAAS20.1005</strain>
    </source>
</reference>
<evidence type="ECO:0000256" key="6">
    <source>
        <dbReference type="ARBA" id="ARBA00022801"/>
    </source>
</evidence>
<dbReference type="VEuPathDB" id="FungiDB:SI65_07129"/>
<protein>
    <recommendedName>
        <fullName evidence="3">Apurinic-apyrimidinic endonuclease 1</fullName>
    </recommendedName>
</protein>
<proteinExistence type="inferred from homology"/>
<gene>
    <name evidence="11" type="ORF">SI65_07129</name>
</gene>
<feature type="compositionally biased region" description="Acidic residues" evidence="9">
    <location>
        <begin position="429"/>
        <end position="439"/>
    </location>
</feature>
<dbReference type="GO" id="GO:0003906">
    <property type="term" value="F:DNA-(apurinic or apyrimidinic site) endonuclease activity"/>
    <property type="evidence" value="ECO:0007669"/>
    <property type="project" value="TreeGrafter"/>
</dbReference>
<dbReference type="InterPro" id="IPR001719">
    <property type="entry name" value="AP_endonuc_2"/>
</dbReference>
<comment type="similarity">
    <text evidence="2">Belongs to the AP endonuclease 2 family.</text>
</comment>
<dbReference type="PROSITE" id="PS00731">
    <property type="entry name" value="AP_NUCLEASE_F2_3"/>
    <property type="match status" value="1"/>
</dbReference>
<evidence type="ECO:0000256" key="4">
    <source>
        <dbReference type="ARBA" id="ARBA00022723"/>
    </source>
</evidence>
<dbReference type="SUPFAM" id="SSF51658">
    <property type="entry name" value="Xylose isomerase-like"/>
    <property type="match status" value="1"/>
</dbReference>
<dbReference type="InterPro" id="IPR013022">
    <property type="entry name" value="Xyl_isomerase-like_TIM-brl"/>
</dbReference>
<dbReference type="GO" id="GO:0006284">
    <property type="term" value="P:base-excision repair"/>
    <property type="evidence" value="ECO:0007669"/>
    <property type="project" value="TreeGrafter"/>
</dbReference>
<dbReference type="EMBL" id="JXNT01000008">
    <property type="protein sequence ID" value="ODM17454.1"/>
    <property type="molecule type" value="Genomic_DNA"/>
</dbReference>
<dbReference type="SMART" id="SM00518">
    <property type="entry name" value="AP2Ec"/>
    <property type="match status" value="1"/>
</dbReference>
<evidence type="ECO:0000256" key="2">
    <source>
        <dbReference type="ARBA" id="ARBA00005340"/>
    </source>
</evidence>
<accession>A0A1E3B955</accession>
<feature type="region of interest" description="Disordered" evidence="9">
    <location>
        <begin position="403"/>
        <end position="461"/>
    </location>
</feature>
<name>A0A1E3B955_ASPCR</name>
<dbReference type="GO" id="GO:0008270">
    <property type="term" value="F:zinc ion binding"/>
    <property type="evidence" value="ECO:0007669"/>
    <property type="project" value="InterPro"/>
</dbReference>
<dbReference type="STRING" id="573508.A0A1E3B955"/>
<dbReference type="OrthoDB" id="7663182at2759"/>
<dbReference type="GO" id="GO:0008081">
    <property type="term" value="F:phosphoric diester hydrolase activity"/>
    <property type="evidence" value="ECO:0007669"/>
    <property type="project" value="TreeGrafter"/>
</dbReference>
<organism evidence="11 12">
    <name type="scientific">Aspergillus cristatus</name>
    <name type="common">Chinese Fuzhuan brick tea-fermentation fungus</name>
    <name type="synonym">Eurotium cristatum</name>
    <dbReference type="NCBI Taxonomy" id="573508"/>
    <lineage>
        <taxon>Eukaryota</taxon>
        <taxon>Fungi</taxon>
        <taxon>Dikarya</taxon>
        <taxon>Ascomycota</taxon>
        <taxon>Pezizomycotina</taxon>
        <taxon>Eurotiomycetes</taxon>
        <taxon>Eurotiomycetidae</taxon>
        <taxon>Eurotiales</taxon>
        <taxon>Aspergillaceae</taxon>
        <taxon>Aspergillus</taxon>
        <taxon>Aspergillus subgen. Aspergillus</taxon>
    </lineage>
</organism>
<evidence type="ECO:0000256" key="1">
    <source>
        <dbReference type="ARBA" id="ARBA00001947"/>
    </source>
</evidence>
<dbReference type="AlphaFoldDB" id="A0A1E3B955"/>
<sequence>MSTHKSASSAVPDSPLPSPKTSKCNASAGDIDAAPQPNSPSRRSKRLKSDIPEASNQPQANGDAVEPKSERPQTSRTRVKKEVEEESEFLISIKAKKNGAVKQEEPEVVTAKATKKRKTKEERETEVMPLRPRTQGLRMFVGAHVSAAKGVFNAVNNTTHIGGNAFALFLKSQRKWDNPPLQDDHRDQFRQSCSEQKYNAAKHVLPHGSYLVNLAQEDKAKAKQAYNSFLDDLQRCEALGINLYNFHPGSAGQTTLPSALTRLAKALTNALAATSTVTPVLETMCGQGTTIGGSLTEFRDIIAQIPKEHHSRVGICIDTCHSHAAGYDLVTPAGFKAFLKEFDEVIGLQFLRALHLNDSKTPRGSHRDLHANIGTGFLGLRAFHNIMNEPTFEDMPMILETPIDRPVSDTSKPPTTDTSSATAAHEACASEDSESDLSDPEQPPKKKQTKGKPKKPTARVIADPSVWANEISLLESLIGMDPESPEFRSLEAKLADEGKEMREKHQEQHDRKVETEEKKKKKALEKGQKSLVDMMKGSSAAKGKKKTADS</sequence>
<dbReference type="HAMAP" id="MF_00152">
    <property type="entry name" value="Nfo"/>
    <property type="match status" value="1"/>
</dbReference>
<dbReference type="CDD" id="cd00019">
    <property type="entry name" value="AP2Ec"/>
    <property type="match status" value="1"/>
</dbReference>
<dbReference type="PANTHER" id="PTHR21445">
    <property type="entry name" value="ENDONUCLEASE IV ENDODEOXYRIBONUCLEASE IV"/>
    <property type="match status" value="1"/>
</dbReference>
<keyword evidence="7" id="KW-0862">Zinc</keyword>
<keyword evidence="4" id="KW-0479">Metal-binding</keyword>
<dbReference type="NCBIfam" id="TIGR00587">
    <property type="entry name" value="nfo"/>
    <property type="match status" value="1"/>
</dbReference>
<feature type="domain" description="Xylose isomerase-like TIM barrel" evidence="10">
    <location>
        <begin position="160"/>
        <end position="411"/>
    </location>
</feature>
<keyword evidence="5" id="KW-0227">DNA damage</keyword>
<evidence type="ECO:0000259" key="10">
    <source>
        <dbReference type="Pfam" id="PF01261"/>
    </source>
</evidence>
<keyword evidence="8" id="KW-0234">DNA repair</keyword>
<dbReference type="Pfam" id="PF01261">
    <property type="entry name" value="AP_endonuc_2"/>
    <property type="match status" value="1"/>
</dbReference>
<comment type="caution">
    <text evidence="11">The sequence shown here is derived from an EMBL/GenBank/DDBJ whole genome shotgun (WGS) entry which is preliminary data.</text>
</comment>
<feature type="region of interest" description="Disordered" evidence="9">
    <location>
        <begin position="1"/>
        <end position="86"/>
    </location>
</feature>
<evidence type="ECO:0000256" key="5">
    <source>
        <dbReference type="ARBA" id="ARBA00022763"/>
    </source>
</evidence>
<dbReference type="FunFam" id="3.20.20.150:FF:000001">
    <property type="entry name" value="Probable endonuclease 4"/>
    <property type="match status" value="1"/>
</dbReference>
<feature type="compositionally biased region" description="Basic residues" evidence="9">
    <location>
        <begin position="445"/>
        <end position="457"/>
    </location>
</feature>
<dbReference type="PROSITE" id="PS51432">
    <property type="entry name" value="AP_NUCLEASE_F2_4"/>
    <property type="match status" value="1"/>
</dbReference>
<evidence type="ECO:0000313" key="12">
    <source>
        <dbReference type="Proteomes" id="UP000094569"/>
    </source>
</evidence>
<dbReference type="GO" id="GO:0005739">
    <property type="term" value="C:mitochondrion"/>
    <property type="evidence" value="ECO:0007669"/>
    <property type="project" value="TreeGrafter"/>
</dbReference>
<comment type="cofactor">
    <cofactor evidence="1">
        <name>Zn(2+)</name>
        <dbReference type="ChEBI" id="CHEBI:29105"/>
    </cofactor>
</comment>
<feature type="compositionally biased region" description="Basic and acidic residues" evidence="9">
    <location>
        <begin position="496"/>
        <end position="528"/>
    </location>
</feature>
<dbReference type="GO" id="GO:0005634">
    <property type="term" value="C:nucleus"/>
    <property type="evidence" value="ECO:0007669"/>
    <property type="project" value="TreeGrafter"/>
</dbReference>
<dbReference type="Gene3D" id="3.20.20.150">
    <property type="entry name" value="Divalent-metal-dependent TIM barrel enzymes"/>
    <property type="match status" value="1"/>
</dbReference>
<feature type="region of interest" description="Disordered" evidence="9">
    <location>
        <begin position="104"/>
        <end position="128"/>
    </location>
</feature>
<dbReference type="PROSITE" id="PS00730">
    <property type="entry name" value="AP_NUCLEASE_F2_2"/>
    <property type="match status" value="1"/>
</dbReference>
<dbReference type="GO" id="GO:0003677">
    <property type="term" value="F:DNA binding"/>
    <property type="evidence" value="ECO:0007669"/>
    <property type="project" value="InterPro"/>
</dbReference>
<dbReference type="Proteomes" id="UP000094569">
    <property type="component" value="Unassembled WGS sequence"/>
</dbReference>
<evidence type="ECO:0000256" key="7">
    <source>
        <dbReference type="ARBA" id="ARBA00022833"/>
    </source>
</evidence>
<feature type="compositionally biased region" description="Polar residues" evidence="9">
    <location>
        <begin position="1"/>
        <end position="11"/>
    </location>
</feature>
<dbReference type="InterPro" id="IPR036237">
    <property type="entry name" value="Xyl_isomerase-like_sf"/>
</dbReference>
<evidence type="ECO:0000313" key="11">
    <source>
        <dbReference type="EMBL" id="ODM17454.1"/>
    </source>
</evidence>
<dbReference type="PANTHER" id="PTHR21445:SF0">
    <property type="entry name" value="APURINIC-APYRIMIDINIC ENDONUCLEASE"/>
    <property type="match status" value="1"/>
</dbReference>
<evidence type="ECO:0000256" key="9">
    <source>
        <dbReference type="SAM" id="MobiDB-lite"/>
    </source>
</evidence>
<feature type="compositionally biased region" description="Low complexity" evidence="9">
    <location>
        <begin position="408"/>
        <end position="427"/>
    </location>
</feature>
<evidence type="ECO:0000256" key="3">
    <source>
        <dbReference type="ARBA" id="ARBA00021759"/>
    </source>
</evidence>
<keyword evidence="6" id="KW-0378">Hydrolase</keyword>
<keyword evidence="12" id="KW-1185">Reference proteome</keyword>
<evidence type="ECO:0000256" key="8">
    <source>
        <dbReference type="ARBA" id="ARBA00023204"/>
    </source>
</evidence>
<feature type="region of interest" description="Disordered" evidence="9">
    <location>
        <begin position="496"/>
        <end position="550"/>
    </location>
</feature>